<name>A0A7K6K3T2_9PASE</name>
<feature type="non-terminal residue" evidence="4">
    <location>
        <position position="1"/>
    </location>
</feature>
<feature type="non-terminal residue" evidence="4">
    <location>
        <position position="117"/>
    </location>
</feature>
<evidence type="ECO:0000259" key="3">
    <source>
        <dbReference type="PROSITE" id="PS51004"/>
    </source>
</evidence>
<dbReference type="GO" id="GO:0071526">
    <property type="term" value="P:semaphorin-plexin signaling pathway"/>
    <property type="evidence" value="ECO:0007669"/>
    <property type="project" value="TreeGrafter"/>
</dbReference>
<dbReference type="InterPro" id="IPR036352">
    <property type="entry name" value="Semap_dom_sf"/>
</dbReference>
<feature type="domain" description="Sema" evidence="3">
    <location>
        <begin position="1"/>
        <end position="117"/>
    </location>
</feature>
<dbReference type="InterPro" id="IPR015943">
    <property type="entry name" value="WD40/YVTN_repeat-like_dom_sf"/>
</dbReference>
<dbReference type="GO" id="GO:0043931">
    <property type="term" value="P:ossification involved in bone maturation"/>
    <property type="evidence" value="ECO:0007669"/>
    <property type="project" value="TreeGrafter"/>
</dbReference>
<dbReference type="Gene3D" id="2.130.10.10">
    <property type="entry name" value="YVTN repeat-like/Quinoprotein amine dehydrogenase"/>
    <property type="match status" value="1"/>
</dbReference>
<dbReference type="GO" id="GO:0030335">
    <property type="term" value="P:positive regulation of cell migration"/>
    <property type="evidence" value="ECO:0007669"/>
    <property type="project" value="TreeGrafter"/>
</dbReference>
<evidence type="ECO:0000313" key="4">
    <source>
        <dbReference type="EMBL" id="NWW06838.1"/>
    </source>
</evidence>
<keyword evidence="5" id="KW-1185">Reference proteome</keyword>
<dbReference type="SUPFAM" id="SSF101912">
    <property type="entry name" value="Sema domain"/>
    <property type="match status" value="1"/>
</dbReference>
<evidence type="ECO:0000256" key="1">
    <source>
        <dbReference type="ARBA" id="ARBA00023180"/>
    </source>
</evidence>
<dbReference type="EMBL" id="VZRR01006263">
    <property type="protein sequence ID" value="NWW06838.1"/>
    <property type="molecule type" value="Genomic_DNA"/>
</dbReference>
<proteinExistence type="predicted"/>
<dbReference type="GO" id="GO:0030215">
    <property type="term" value="F:semaphorin receptor binding"/>
    <property type="evidence" value="ECO:0007669"/>
    <property type="project" value="InterPro"/>
</dbReference>
<dbReference type="GO" id="GO:0000122">
    <property type="term" value="P:negative regulation of transcription by RNA polymerase II"/>
    <property type="evidence" value="ECO:0007669"/>
    <property type="project" value="TreeGrafter"/>
</dbReference>
<dbReference type="Pfam" id="PF01403">
    <property type="entry name" value="Sema"/>
    <property type="match status" value="1"/>
</dbReference>
<comment type="caution">
    <text evidence="4">The sequence shown here is derived from an EMBL/GenBank/DDBJ whole genome shotgun (WGS) entry which is preliminary data.</text>
</comment>
<dbReference type="AlphaFoldDB" id="A0A7K6K3T2"/>
<dbReference type="GO" id="GO:0005615">
    <property type="term" value="C:extracellular space"/>
    <property type="evidence" value="ECO:0007669"/>
    <property type="project" value="TreeGrafter"/>
</dbReference>
<dbReference type="Proteomes" id="UP000542358">
    <property type="component" value="Unassembled WGS sequence"/>
</dbReference>
<dbReference type="InterPro" id="IPR001627">
    <property type="entry name" value="Semap_dom"/>
</dbReference>
<sequence>RDQGGLVILQKKWTSFLKARMICTIPDKNLIFNVINDVFLLKSPTLKEPVIYGVFTPQLNDVGLSAVCAYNLSAVEEVFSKGKYMQSATVEESYIKWVRYNGEIPNPHPGAVSFSNL</sequence>
<reference evidence="4 5" key="1">
    <citation type="submission" date="2019-09" db="EMBL/GenBank/DDBJ databases">
        <title>Bird 10,000 Genomes (B10K) Project - Family phase.</title>
        <authorList>
            <person name="Zhang G."/>
        </authorList>
    </citation>
    <scope>NUCLEOTIDE SEQUENCE [LARGE SCALE GENOMIC DNA]</scope>
    <source>
        <strain evidence="4">B10K-DU-029-42</strain>
        <tissue evidence="4">Muscle</tissue>
    </source>
</reference>
<protein>
    <submittedName>
        <fullName evidence="4">SEM4D protein</fullName>
    </submittedName>
</protein>
<organism evidence="4 5">
    <name type="scientific">Oreocharis arfaki</name>
    <name type="common">tit berrypecker</name>
    <dbReference type="NCBI Taxonomy" id="979223"/>
    <lineage>
        <taxon>Eukaryota</taxon>
        <taxon>Metazoa</taxon>
        <taxon>Chordata</taxon>
        <taxon>Craniata</taxon>
        <taxon>Vertebrata</taxon>
        <taxon>Euteleostomi</taxon>
        <taxon>Archelosauria</taxon>
        <taxon>Archosauria</taxon>
        <taxon>Dinosauria</taxon>
        <taxon>Saurischia</taxon>
        <taxon>Theropoda</taxon>
        <taxon>Coelurosauria</taxon>
        <taxon>Aves</taxon>
        <taxon>Neognathae</taxon>
        <taxon>Neoaves</taxon>
        <taxon>Telluraves</taxon>
        <taxon>Australaves</taxon>
        <taxon>Passeriformes</taxon>
        <taxon>Passeroidea</taxon>
        <taxon>Paramythiidae</taxon>
        <taxon>Oreocharis</taxon>
    </lineage>
</organism>
<dbReference type="PANTHER" id="PTHR11036:SF18">
    <property type="entry name" value="SEMAPHORIN-4D"/>
    <property type="match status" value="1"/>
</dbReference>
<dbReference type="GO" id="GO:0007411">
    <property type="term" value="P:axon guidance"/>
    <property type="evidence" value="ECO:0007669"/>
    <property type="project" value="TreeGrafter"/>
</dbReference>
<dbReference type="GO" id="GO:0005886">
    <property type="term" value="C:plasma membrane"/>
    <property type="evidence" value="ECO:0007669"/>
    <property type="project" value="TreeGrafter"/>
</dbReference>
<comment type="caution">
    <text evidence="2">Lacks conserved residue(s) required for the propagation of feature annotation.</text>
</comment>
<dbReference type="GO" id="GO:0001755">
    <property type="term" value="P:neural crest cell migration"/>
    <property type="evidence" value="ECO:0007669"/>
    <property type="project" value="TreeGrafter"/>
</dbReference>
<accession>A0A7K6K3T2</accession>
<dbReference type="GO" id="GO:0045499">
    <property type="term" value="F:chemorepellent activity"/>
    <property type="evidence" value="ECO:0007669"/>
    <property type="project" value="TreeGrafter"/>
</dbReference>
<evidence type="ECO:0000256" key="2">
    <source>
        <dbReference type="PROSITE-ProRule" id="PRU00352"/>
    </source>
</evidence>
<dbReference type="InterPro" id="IPR027231">
    <property type="entry name" value="Semaphorin"/>
</dbReference>
<dbReference type="PANTHER" id="PTHR11036">
    <property type="entry name" value="SEMAPHORIN"/>
    <property type="match status" value="1"/>
</dbReference>
<gene>
    <name evidence="4" type="primary">Sema4d_0</name>
    <name evidence="4" type="ORF">OREARF_R03947</name>
</gene>
<dbReference type="PROSITE" id="PS51004">
    <property type="entry name" value="SEMA"/>
    <property type="match status" value="1"/>
</dbReference>
<evidence type="ECO:0000313" key="5">
    <source>
        <dbReference type="Proteomes" id="UP000542358"/>
    </source>
</evidence>
<keyword evidence="1" id="KW-0325">Glycoprotein</keyword>